<dbReference type="EMBL" id="LYOS01000002">
    <property type="protein sequence ID" value="OFV68045.1"/>
    <property type="molecule type" value="Genomic_DNA"/>
</dbReference>
<dbReference type="Pfam" id="PF01583">
    <property type="entry name" value="APS_kinase"/>
    <property type="match status" value="1"/>
</dbReference>
<evidence type="ECO:0000313" key="4">
    <source>
        <dbReference type="Proteomes" id="UP000186940"/>
    </source>
</evidence>
<dbReference type="STRING" id="1838285.SCAL_000685"/>
<dbReference type="Proteomes" id="UP000186940">
    <property type="component" value="Unassembled WGS sequence"/>
</dbReference>
<keyword evidence="4" id="KW-1185">Reference proteome</keyword>
<dbReference type="GO" id="GO:0005737">
    <property type="term" value="C:cytoplasm"/>
    <property type="evidence" value="ECO:0007669"/>
    <property type="project" value="TreeGrafter"/>
</dbReference>
<dbReference type="GO" id="GO:0010134">
    <property type="term" value="P:sulfate assimilation via adenylyl sulfate reduction"/>
    <property type="evidence" value="ECO:0007669"/>
    <property type="project" value="TreeGrafter"/>
</dbReference>
<dbReference type="PANTHER" id="PTHR42700:SF1">
    <property type="entry name" value="SULFATE ADENYLYLTRANSFERASE"/>
    <property type="match status" value="1"/>
</dbReference>
<accession>A0A1F2PAF3</accession>
<proteinExistence type="predicted"/>
<dbReference type="InterPro" id="IPR027417">
    <property type="entry name" value="P-loop_NTPase"/>
</dbReference>
<evidence type="ECO:0000259" key="2">
    <source>
        <dbReference type="Pfam" id="PF01583"/>
    </source>
</evidence>
<dbReference type="GO" id="GO:0019379">
    <property type="term" value="P:sulfate assimilation, phosphoadenylyl sulfate reduction by phosphoadenylyl-sulfate reductase (thioredoxin)"/>
    <property type="evidence" value="ECO:0007669"/>
    <property type="project" value="TreeGrafter"/>
</dbReference>
<dbReference type="GO" id="GO:0005524">
    <property type="term" value="F:ATP binding"/>
    <property type="evidence" value="ECO:0007669"/>
    <property type="project" value="InterPro"/>
</dbReference>
<dbReference type="SUPFAM" id="SSF52540">
    <property type="entry name" value="P-loop containing nucleoside triphosphate hydrolases"/>
    <property type="match status" value="1"/>
</dbReference>
<dbReference type="AlphaFoldDB" id="A0A1F2PAF3"/>
<evidence type="ECO:0000256" key="1">
    <source>
        <dbReference type="ARBA" id="ARBA00022679"/>
    </source>
</evidence>
<comment type="caution">
    <text evidence="3">The sequence shown here is derived from an EMBL/GenBank/DDBJ whole genome shotgun (WGS) entry which is preliminary data.</text>
</comment>
<evidence type="ECO:0000313" key="3">
    <source>
        <dbReference type="EMBL" id="OFV68045.1"/>
    </source>
</evidence>
<dbReference type="InterPro" id="IPR050512">
    <property type="entry name" value="Sulf_AdTrans/APS_kinase"/>
</dbReference>
<dbReference type="Gene3D" id="3.40.50.300">
    <property type="entry name" value="P-loop containing nucleotide triphosphate hydrolases"/>
    <property type="match status" value="1"/>
</dbReference>
<sequence length="192" mass="22007">MGWVIWITGLPGSGKTTISLKVQESFEADGISVTRLELDEIRRYVTPEPTYSEEEREIVYRSLGYMAKLLYDHGINVIIDATANRRSYRDFARGLIPNFIEVYIETPIDRCIKQEAERDAKYSPKGIYDKSKLPGANVPGINVKYEAPENPEVVINTVEITPEKAGEIIRDWVKKRFDIEITPENREREGEP</sequence>
<reference evidence="3" key="1">
    <citation type="submission" date="2016-05" db="EMBL/GenBank/DDBJ databases">
        <title>Microbial consortia oxidize butane by reversing methanogenesis.</title>
        <authorList>
            <person name="Laso-Perez R."/>
            <person name="Richter M."/>
            <person name="Wegener G."/>
            <person name="Musat F."/>
        </authorList>
    </citation>
    <scope>NUCLEOTIDE SEQUENCE [LARGE SCALE GENOMIC DNA]</scope>
    <source>
        <strain evidence="3">BOX2</strain>
    </source>
</reference>
<organism evidence="3 4">
    <name type="scientific">Candidatus Syntropharchaeum caldarium</name>
    <dbReference type="NCBI Taxonomy" id="1838285"/>
    <lineage>
        <taxon>Archaea</taxon>
        <taxon>Methanobacteriati</taxon>
        <taxon>Methanobacteriota</taxon>
        <taxon>Stenosarchaea group</taxon>
        <taxon>Methanomicrobia</taxon>
        <taxon>Methanosarcinales</taxon>
        <taxon>ANME-2 cluster</taxon>
        <taxon>Candidatus Syntropharchaeum</taxon>
    </lineage>
</organism>
<protein>
    <submittedName>
        <fullName evidence="3">Adenylylsulfate kinase</fullName>
    </submittedName>
</protein>
<dbReference type="GO" id="GO:0004781">
    <property type="term" value="F:sulfate adenylyltransferase (ATP) activity"/>
    <property type="evidence" value="ECO:0007669"/>
    <property type="project" value="TreeGrafter"/>
</dbReference>
<keyword evidence="3" id="KW-0418">Kinase</keyword>
<feature type="domain" description="APS kinase" evidence="2">
    <location>
        <begin position="2"/>
        <end position="156"/>
    </location>
</feature>
<gene>
    <name evidence="3" type="ORF">SCAL_000685</name>
</gene>
<keyword evidence="1" id="KW-0808">Transferase</keyword>
<dbReference type="CDD" id="cd02027">
    <property type="entry name" value="APSK"/>
    <property type="match status" value="1"/>
</dbReference>
<dbReference type="GO" id="GO:0004020">
    <property type="term" value="F:adenylylsulfate kinase activity"/>
    <property type="evidence" value="ECO:0007669"/>
    <property type="project" value="InterPro"/>
</dbReference>
<dbReference type="PANTHER" id="PTHR42700">
    <property type="entry name" value="SULFATE ADENYLYLTRANSFERASE"/>
    <property type="match status" value="1"/>
</dbReference>
<name>A0A1F2PAF3_9EURY</name>
<dbReference type="InterPro" id="IPR059117">
    <property type="entry name" value="APS_kinase_dom"/>
</dbReference>